<keyword evidence="3" id="KW-1185">Reference proteome</keyword>
<accession>A0ABP7UPT4</accession>
<keyword evidence="1" id="KW-0472">Membrane</keyword>
<feature type="transmembrane region" description="Helical" evidence="1">
    <location>
        <begin position="113"/>
        <end position="132"/>
    </location>
</feature>
<keyword evidence="1" id="KW-0812">Transmembrane</keyword>
<keyword evidence="1" id="KW-1133">Transmembrane helix</keyword>
<evidence type="ECO:0000313" key="3">
    <source>
        <dbReference type="Proteomes" id="UP001501469"/>
    </source>
</evidence>
<protein>
    <recommendedName>
        <fullName evidence="4">DUF2231 domain-containing protein</fullName>
    </recommendedName>
</protein>
<dbReference type="EMBL" id="BAABDK010000031">
    <property type="protein sequence ID" value="GAA4049216.1"/>
    <property type="molecule type" value="Genomic_DNA"/>
</dbReference>
<proteinExistence type="predicted"/>
<feature type="transmembrane region" description="Helical" evidence="1">
    <location>
        <begin position="70"/>
        <end position="93"/>
    </location>
</feature>
<feature type="transmembrane region" description="Helical" evidence="1">
    <location>
        <begin position="37"/>
        <end position="58"/>
    </location>
</feature>
<reference evidence="3" key="1">
    <citation type="journal article" date="2019" name="Int. J. Syst. Evol. Microbiol.">
        <title>The Global Catalogue of Microorganisms (GCM) 10K type strain sequencing project: providing services to taxonomists for standard genome sequencing and annotation.</title>
        <authorList>
            <consortium name="The Broad Institute Genomics Platform"/>
            <consortium name="The Broad Institute Genome Sequencing Center for Infectious Disease"/>
            <person name="Wu L."/>
            <person name="Ma J."/>
        </authorList>
    </citation>
    <scope>NUCLEOTIDE SEQUENCE [LARGE SCALE GENOMIC DNA]</scope>
    <source>
        <strain evidence="3">JCM 17225</strain>
    </source>
</reference>
<evidence type="ECO:0008006" key="4">
    <source>
        <dbReference type="Google" id="ProtNLM"/>
    </source>
</evidence>
<organism evidence="2 3">
    <name type="scientific">Hymenobacter glaciei</name>
    <dbReference type="NCBI Taxonomy" id="877209"/>
    <lineage>
        <taxon>Bacteria</taxon>
        <taxon>Pseudomonadati</taxon>
        <taxon>Bacteroidota</taxon>
        <taxon>Cytophagia</taxon>
        <taxon>Cytophagales</taxon>
        <taxon>Hymenobacteraceae</taxon>
        <taxon>Hymenobacter</taxon>
    </lineage>
</organism>
<sequence>MRSPLAAAIPEVALWPTLAAPASTPIPGMNQAHLHLIFNHVPIVGSLFAAVLLAAGLFKHNLTLTKAGLIAVLAAGLFCLPAQLTGEGAAAIAQQLPRTSRALIHNHEEAAELGFWALEGAAALALFGLLLLKGASPKARLLALLALAATLLSYGLLARAGNLGGMIGHPEIREGFGTPDEL</sequence>
<gene>
    <name evidence="2" type="ORF">GCM10022409_39700</name>
</gene>
<evidence type="ECO:0000313" key="2">
    <source>
        <dbReference type="EMBL" id="GAA4049216.1"/>
    </source>
</evidence>
<feature type="transmembrane region" description="Helical" evidence="1">
    <location>
        <begin position="139"/>
        <end position="157"/>
    </location>
</feature>
<dbReference type="Proteomes" id="UP001501469">
    <property type="component" value="Unassembled WGS sequence"/>
</dbReference>
<comment type="caution">
    <text evidence="2">The sequence shown here is derived from an EMBL/GenBank/DDBJ whole genome shotgun (WGS) entry which is preliminary data.</text>
</comment>
<evidence type="ECO:0000256" key="1">
    <source>
        <dbReference type="SAM" id="Phobius"/>
    </source>
</evidence>
<name>A0ABP7UPT4_9BACT</name>